<name>A0ABQ6M807_9STRA</name>
<keyword evidence="3" id="KW-1185">Reference proteome</keyword>
<dbReference type="Gene3D" id="3.40.50.720">
    <property type="entry name" value="NAD(P)-binding Rossmann-like Domain"/>
    <property type="match status" value="1"/>
</dbReference>
<dbReference type="PANTHER" id="PTHR43245">
    <property type="entry name" value="BIFUNCTIONAL POLYMYXIN RESISTANCE PROTEIN ARNA"/>
    <property type="match status" value="1"/>
</dbReference>
<protein>
    <recommendedName>
        <fullName evidence="1">NAD-dependent epimerase/dehydratase domain-containing protein</fullName>
    </recommendedName>
</protein>
<gene>
    <name evidence="2" type="ORF">TeGR_g4865</name>
</gene>
<evidence type="ECO:0000259" key="1">
    <source>
        <dbReference type="Pfam" id="PF01370"/>
    </source>
</evidence>
<dbReference type="InterPro" id="IPR001509">
    <property type="entry name" value="Epimerase_deHydtase"/>
</dbReference>
<dbReference type="PANTHER" id="PTHR43245:SF11">
    <property type="entry name" value="LD23561P"/>
    <property type="match status" value="1"/>
</dbReference>
<dbReference type="Pfam" id="PF01370">
    <property type="entry name" value="Epimerase"/>
    <property type="match status" value="1"/>
</dbReference>
<dbReference type="SUPFAM" id="SSF51735">
    <property type="entry name" value="NAD(P)-binding Rossmann-fold domains"/>
    <property type="match status" value="1"/>
</dbReference>
<dbReference type="Proteomes" id="UP001165060">
    <property type="component" value="Unassembled WGS sequence"/>
</dbReference>
<dbReference type="EMBL" id="BRYB01000046">
    <property type="protein sequence ID" value="GMI21330.1"/>
    <property type="molecule type" value="Genomic_DNA"/>
</dbReference>
<feature type="domain" description="NAD-dependent epimerase/dehydratase" evidence="1">
    <location>
        <begin position="6"/>
        <end position="251"/>
    </location>
</feature>
<dbReference type="InterPro" id="IPR036291">
    <property type="entry name" value="NAD(P)-bd_dom_sf"/>
</dbReference>
<evidence type="ECO:0000313" key="2">
    <source>
        <dbReference type="EMBL" id="GMI21330.1"/>
    </source>
</evidence>
<accession>A0ABQ6M807</accession>
<sequence length="665" mass="70673">MPASFLILGGTGFIGRNLTLSLQQAYPSAFIQVVDKKHPMVAHMSEPFEAAFASSSVKFVQCDLSRPASMGKAFSSPDSETPHWDLVVNLASETSPGANEKTYQQRCVETAIHCASKAASLPSPPTLYVDMSTALIYQSNFKTPSDEDSVQAPWSDEARWKKTAEEAVTALSLENLKRVVFRPSRVYGPGDTASLMPRAVCAATYVGTKEAMKFLWDGKLKLNTVHVSDVCSAIRYAFEHPDSFAGKVYNLSDAGDTDNELANGLLGEIFGISVGFVGKLISNVARINLDGVVAAANDKHVEPWGKICAEAGIDTVLSPYIHRELLGNNHVHVDGRRVVEETGFEYAVPRLEKGVLRDMILDAVENGLFPRSLTDGIDVAAVVSPLPAVSLFGTLDSTSSRLGATVRGTQATVTVAGERSSSAPDRVLGHAAYSTPNGSAVTAVKGSIPTAPSAKLPDVQVGARFRVDDSTSASDSPLQISLSKDFRSRCLTVGVEKDLAFDRHIWRDEWSEKRGARIRNLVRVRAQVGVDGILDLPSSGPAAAAPSPPSFAGSIFWQANTNAAISLRADQNVAAASFVYRSWNPRGNAGVEFATPHALAATAASSSLSFFLELGAGAHTESDSGGLFKKASEGAADISASVERASVGKAAPSAPRVPERHKPVF</sequence>
<dbReference type="InterPro" id="IPR050177">
    <property type="entry name" value="Lipid_A_modif_metabolic_enz"/>
</dbReference>
<comment type="caution">
    <text evidence="2">The sequence shown here is derived from an EMBL/GenBank/DDBJ whole genome shotgun (WGS) entry which is preliminary data.</text>
</comment>
<organism evidence="2 3">
    <name type="scientific">Tetraparma gracilis</name>
    <dbReference type="NCBI Taxonomy" id="2962635"/>
    <lineage>
        <taxon>Eukaryota</taxon>
        <taxon>Sar</taxon>
        <taxon>Stramenopiles</taxon>
        <taxon>Ochrophyta</taxon>
        <taxon>Bolidophyceae</taxon>
        <taxon>Parmales</taxon>
        <taxon>Triparmaceae</taxon>
        <taxon>Tetraparma</taxon>
    </lineage>
</organism>
<reference evidence="2 3" key="1">
    <citation type="journal article" date="2023" name="Commun. Biol.">
        <title>Genome analysis of Parmales, the sister group of diatoms, reveals the evolutionary specialization of diatoms from phago-mixotrophs to photoautotrophs.</title>
        <authorList>
            <person name="Ban H."/>
            <person name="Sato S."/>
            <person name="Yoshikawa S."/>
            <person name="Yamada K."/>
            <person name="Nakamura Y."/>
            <person name="Ichinomiya M."/>
            <person name="Sato N."/>
            <person name="Blanc-Mathieu R."/>
            <person name="Endo H."/>
            <person name="Kuwata A."/>
            <person name="Ogata H."/>
        </authorList>
    </citation>
    <scope>NUCLEOTIDE SEQUENCE [LARGE SCALE GENOMIC DNA]</scope>
</reference>
<evidence type="ECO:0000313" key="3">
    <source>
        <dbReference type="Proteomes" id="UP001165060"/>
    </source>
</evidence>
<proteinExistence type="predicted"/>